<dbReference type="EMBL" id="KC595513">
    <property type="protein sequence ID" value="AHB63476.1"/>
    <property type="molecule type" value="Genomic_DNA"/>
</dbReference>
<reference evidence="1 2" key="1">
    <citation type="journal article" date="2014" name="Genome Announc.">
        <title>Genome Sequences of Three Novel Bacillus cereus Bacteriophages.</title>
        <authorList>
            <person name="Grose J.H."/>
            <person name="Jensen J.D."/>
            <person name="Merrill B.D."/>
            <person name="Fisher J.N."/>
            <person name="Burnett S.H."/>
            <person name="Breakwell D.P."/>
        </authorList>
    </citation>
    <scope>NUCLEOTIDE SEQUENCE [LARGE SCALE GENOMIC DNA]</scope>
</reference>
<gene>
    <name evidence="1" type="ORF">SHANETTE_77</name>
</gene>
<name>V5TGW9_9CAUD</name>
<keyword evidence="2" id="KW-1185">Reference proteome</keyword>
<evidence type="ECO:0000313" key="2">
    <source>
        <dbReference type="Proteomes" id="UP000015093"/>
    </source>
</evidence>
<dbReference type="KEGG" id="vg:26642420"/>
<evidence type="ECO:0000313" key="1">
    <source>
        <dbReference type="EMBL" id="AHB63476.1"/>
    </source>
</evidence>
<organism evidence="1 2">
    <name type="scientific">Bacillus phage Shanette</name>
    <dbReference type="NCBI Taxonomy" id="1296656"/>
    <lineage>
        <taxon>Viruses</taxon>
        <taxon>Duplodnaviria</taxon>
        <taxon>Heunggongvirae</taxon>
        <taxon>Uroviricota</taxon>
        <taxon>Caudoviricetes</taxon>
        <taxon>Herelleviridae</taxon>
        <taxon>Spounavirinae</taxon>
        <taxon>Siminovitchvirus</taxon>
        <taxon>Siminovitchvirus shanette</taxon>
    </lineage>
</organism>
<accession>V5TGW9</accession>
<dbReference type="RefSeq" id="YP_009216073.1">
    <property type="nucleotide sequence ID" value="NC_028983.1"/>
</dbReference>
<dbReference type="Proteomes" id="UP000015093">
    <property type="component" value="Segment"/>
</dbReference>
<sequence length="37" mass="4116">MGGLSDSNESDSDGYKGVRVPHLHTIMKVNWKLETGR</sequence>
<dbReference type="GeneID" id="26642420"/>
<proteinExistence type="predicted"/>
<protein>
    <submittedName>
        <fullName evidence="1">Uncharacterized protein</fullName>
    </submittedName>
</protein>